<sequence length="180" mass="19473">MDRNWGMALALLALAGCAETQRGADTMAAAVTAQTNPTLSTSDAAFMTTAGRDGMAEVRLAQLAERNGNSPAVKRFAGRMVADHGKANQELIALAQAKQVTPPESIGAEQQQIYDNLSKLRGRAFDRAYAAAMVQNHQQDLQAFRQQAESGTDRDVKAFAARHVPVLEEHLRMAQALPQR</sequence>
<dbReference type="PANTHER" id="PTHR38593:SF1">
    <property type="entry name" value="BLR2558 PROTEIN"/>
    <property type="match status" value="1"/>
</dbReference>
<accession>A0A4R4DIE9</accession>
<gene>
    <name evidence="2" type="ORF">EXY23_14435</name>
</gene>
<dbReference type="RefSeq" id="WP_132290448.1">
    <property type="nucleotide sequence ID" value="NZ_SKBM01000012.1"/>
</dbReference>
<feature type="domain" description="DUF4142" evidence="1">
    <location>
        <begin position="42"/>
        <end position="177"/>
    </location>
</feature>
<dbReference type="AlphaFoldDB" id="A0A4R4DIE9"/>
<dbReference type="EMBL" id="SKBM01000012">
    <property type="protein sequence ID" value="TCZ60960.1"/>
    <property type="molecule type" value="Genomic_DNA"/>
</dbReference>
<dbReference type="PROSITE" id="PS51257">
    <property type="entry name" value="PROKAR_LIPOPROTEIN"/>
    <property type="match status" value="1"/>
</dbReference>
<evidence type="ECO:0000313" key="3">
    <source>
        <dbReference type="Proteomes" id="UP000295023"/>
    </source>
</evidence>
<keyword evidence="3" id="KW-1185">Reference proteome</keyword>
<dbReference type="Gene3D" id="1.20.1260.10">
    <property type="match status" value="1"/>
</dbReference>
<dbReference type="Proteomes" id="UP000295023">
    <property type="component" value="Unassembled WGS sequence"/>
</dbReference>
<reference evidence="2 3" key="1">
    <citation type="submission" date="2019-03" db="EMBL/GenBank/DDBJ databases">
        <title>Paracraurococcus aquatilis NE82 genome sequence.</title>
        <authorList>
            <person name="Zhao Y."/>
            <person name="Du Z."/>
        </authorList>
    </citation>
    <scope>NUCLEOTIDE SEQUENCE [LARGE SCALE GENOMIC DNA]</scope>
    <source>
        <strain evidence="2 3">NE82</strain>
    </source>
</reference>
<dbReference type="InterPro" id="IPR025419">
    <property type="entry name" value="DUF4142"/>
</dbReference>
<dbReference type="PANTHER" id="PTHR38593">
    <property type="entry name" value="BLR2558 PROTEIN"/>
    <property type="match status" value="1"/>
</dbReference>
<proteinExistence type="predicted"/>
<evidence type="ECO:0000313" key="2">
    <source>
        <dbReference type="EMBL" id="TCZ60960.1"/>
    </source>
</evidence>
<name>A0A4R4DIE9_9PROT</name>
<protein>
    <submittedName>
        <fullName evidence="2">DUF4142 domain-containing protein</fullName>
    </submittedName>
</protein>
<dbReference type="InterPro" id="IPR012347">
    <property type="entry name" value="Ferritin-like"/>
</dbReference>
<dbReference type="OrthoDB" id="9101320at2"/>
<comment type="caution">
    <text evidence="2">The sequence shown here is derived from an EMBL/GenBank/DDBJ whole genome shotgun (WGS) entry which is preliminary data.</text>
</comment>
<evidence type="ECO:0000259" key="1">
    <source>
        <dbReference type="Pfam" id="PF13628"/>
    </source>
</evidence>
<dbReference type="Pfam" id="PF13628">
    <property type="entry name" value="DUF4142"/>
    <property type="match status" value="1"/>
</dbReference>
<organism evidence="2 3">
    <name type="scientific">Roseicella aquatilis</name>
    <dbReference type="NCBI Taxonomy" id="2527868"/>
    <lineage>
        <taxon>Bacteria</taxon>
        <taxon>Pseudomonadati</taxon>
        <taxon>Pseudomonadota</taxon>
        <taxon>Alphaproteobacteria</taxon>
        <taxon>Acetobacterales</taxon>
        <taxon>Roseomonadaceae</taxon>
        <taxon>Roseicella</taxon>
    </lineage>
</organism>